<dbReference type="InterPro" id="IPR018580">
    <property type="entry name" value="Uncharacterised_YfhO"/>
</dbReference>
<evidence type="ECO:0000256" key="1">
    <source>
        <dbReference type="SAM" id="Phobius"/>
    </source>
</evidence>
<gene>
    <name evidence="2" type="ORF">IRY55_10845</name>
</gene>
<dbReference type="EMBL" id="JADKPV010000006">
    <property type="protein sequence ID" value="MBF4501860.1"/>
    <property type="molecule type" value="Genomic_DNA"/>
</dbReference>
<organism evidence="2 3">
    <name type="scientific">Savagea serpentis</name>
    <dbReference type="NCBI Taxonomy" id="2785297"/>
    <lineage>
        <taxon>Bacteria</taxon>
        <taxon>Bacillati</taxon>
        <taxon>Bacillota</taxon>
        <taxon>Bacilli</taxon>
        <taxon>Bacillales</taxon>
        <taxon>Caryophanaceae</taxon>
        <taxon>Savagea</taxon>
    </lineage>
</organism>
<feature type="transmembrane region" description="Helical" evidence="1">
    <location>
        <begin position="822"/>
        <end position="839"/>
    </location>
</feature>
<keyword evidence="3" id="KW-1185">Reference proteome</keyword>
<feature type="transmembrane region" description="Helical" evidence="1">
    <location>
        <begin position="369"/>
        <end position="387"/>
    </location>
</feature>
<feature type="transmembrane region" description="Helical" evidence="1">
    <location>
        <begin position="140"/>
        <end position="156"/>
    </location>
</feature>
<evidence type="ECO:0000313" key="2">
    <source>
        <dbReference type="EMBL" id="MBF4501860.1"/>
    </source>
</evidence>
<feature type="transmembrane region" description="Helical" evidence="1">
    <location>
        <begin position="344"/>
        <end position="362"/>
    </location>
</feature>
<feature type="transmembrane region" description="Helical" evidence="1">
    <location>
        <begin position="7"/>
        <end position="24"/>
    </location>
</feature>
<feature type="transmembrane region" description="Helical" evidence="1">
    <location>
        <begin position="399"/>
        <end position="417"/>
    </location>
</feature>
<protein>
    <submittedName>
        <fullName evidence="2">YfhO family protein</fullName>
    </submittedName>
</protein>
<evidence type="ECO:0000313" key="3">
    <source>
        <dbReference type="Proteomes" id="UP000622653"/>
    </source>
</evidence>
<feature type="transmembrane region" description="Helical" evidence="1">
    <location>
        <begin position="107"/>
        <end position="128"/>
    </location>
</feature>
<dbReference type="AlphaFoldDB" id="A0A8J7GKT5"/>
<keyword evidence="1" id="KW-0812">Transmembrane</keyword>
<dbReference type="RefSeq" id="WP_194563341.1">
    <property type="nucleotide sequence ID" value="NZ_JADKPV010000006.1"/>
</dbReference>
<dbReference type="PANTHER" id="PTHR38454">
    <property type="entry name" value="INTEGRAL MEMBRANE PROTEIN-RELATED"/>
    <property type="match status" value="1"/>
</dbReference>
<accession>A0A8J7GKT5</accession>
<comment type="caution">
    <text evidence="2">The sequence shown here is derived from an EMBL/GenBank/DDBJ whole genome shotgun (WGS) entry which is preliminary data.</text>
</comment>
<reference evidence="2" key="1">
    <citation type="submission" date="2020-11" db="EMBL/GenBank/DDBJ databases">
        <title>Multidrug resistant novel bacterium Savagea serpentis sp. nov., isolated from the scats of a vine snake (Ahaetulla nasuta).</title>
        <authorList>
            <person name="Venkata Ramana V."/>
            <person name="Vikas Patil S."/>
            <person name="Yogita Lugani V."/>
        </authorList>
    </citation>
    <scope>NUCLEOTIDE SEQUENCE</scope>
    <source>
        <strain evidence="2">SN6</strain>
    </source>
</reference>
<sequence>MKSHIKIISASLLIALLAHLYFIIQTTRGTYMVGHGDGVSQMLVFKKLLFEQWSKGEWFYADHFGLGGDIFAGLGYYYSTSIVFILTCVVVYLLATLSLIDPTTIVFWAQLTLFVSIVRMTFISFFAFLFLNKIFQHRRAAWVGSVVYATSVIYFRHVFYWEFFADALLWLPLLLLGIEKIIRKESSYLFIFAVAISLFDNFYFAYINFLLAFIYICMRFLSRWTDNEASILQQIGIYIRSGLIGFCLGAVSFIPSAIAFFNNYRPDYPFDIPLFEWKDSLLFNGKTMWMPLIVPLLLGCISFYRHRLFRSVSLLLLFMWIVHYSPKAASIFNGFSAPQFRWEYFIGLLSAMLVTFTIIHWWELQKRDFIGGALLTLMLYTLSYHSFPRVKMFQQYEYALLLIIGSFTLLFVIGGLLQKRQMWIGTLLLSSIVILNLFASSKLAPPSGENNVTAAFLNSDHYNPKATEHLLHRLTTRDSSFYRIDWMVPTRNNTPLVQQFNGMSVYSSILNKHVLLMYWHDLQIDMKRETVSRYMTGGSRLPIYQMMQGKYTIVSKKETSIPSSFKQIDQEGDYILYENQALRPFVHFTSAIYEQESLSSLPTVDKENIALHGLITEELPATQPTPTPSKPLTVLEERTKDATYDNQLIVVSKKKGTVTFLLDGVFENDDDVYVQFSLQRLDQDKGFTLKVNEYETTRKKNSSIYRTFADDLTIRVQGTNEVKITLPQGTYELKNLAFYPVKHDDIANNSIQKVKWEDSTITIQANNESHATHAILPVPYEKGWKAQVNGKQVPVIKANYAFIALPVEEGMNNIDMHYRTPYVWPLSILSLFTFSLLVFRKIKK</sequence>
<feature type="transmembrane region" description="Helical" evidence="1">
    <location>
        <begin position="237"/>
        <end position="261"/>
    </location>
</feature>
<name>A0A8J7GKT5_9BACL</name>
<feature type="transmembrane region" description="Helical" evidence="1">
    <location>
        <begin position="422"/>
        <end position="439"/>
    </location>
</feature>
<feature type="transmembrane region" description="Helical" evidence="1">
    <location>
        <begin position="308"/>
        <end position="324"/>
    </location>
</feature>
<keyword evidence="1" id="KW-1133">Transmembrane helix</keyword>
<dbReference type="Proteomes" id="UP000622653">
    <property type="component" value="Unassembled WGS sequence"/>
</dbReference>
<feature type="transmembrane region" description="Helical" evidence="1">
    <location>
        <begin position="188"/>
        <end position="216"/>
    </location>
</feature>
<feature type="transmembrane region" description="Helical" evidence="1">
    <location>
        <begin position="281"/>
        <end position="301"/>
    </location>
</feature>
<proteinExistence type="predicted"/>
<feature type="transmembrane region" description="Helical" evidence="1">
    <location>
        <begin position="76"/>
        <end position="95"/>
    </location>
</feature>
<dbReference type="Pfam" id="PF09586">
    <property type="entry name" value="YfhO"/>
    <property type="match status" value="1"/>
</dbReference>
<keyword evidence="1" id="KW-0472">Membrane</keyword>
<dbReference type="PANTHER" id="PTHR38454:SF1">
    <property type="entry name" value="INTEGRAL MEMBRANE PROTEIN"/>
    <property type="match status" value="1"/>
</dbReference>